<gene>
    <name evidence="2" type="ORF">RRG08_029785</name>
</gene>
<sequence length="68" mass="8154">MIERERGIKCNTKKAEHPEEKQSSCETRGLWPVSVITEWEMEIRKIILIHMHPLRTSFRDRGHNMSYC</sequence>
<accession>A0AAE0YNJ3</accession>
<feature type="region of interest" description="Disordered" evidence="1">
    <location>
        <begin position="1"/>
        <end position="23"/>
    </location>
</feature>
<reference evidence="2" key="1">
    <citation type="journal article" date="2023" name="G3 (Bethesda)">
        <title>A reference genome for the long-term kleptoplast-retaining sea slug Elysia crispata morphotype clarki.</title>
        <authorList>
            <person name="Eastman K.E."/>
            <person name="Pendleton A.L."/>
            <person name="Shaikh M.A."/>
            <person name="Suttiyut T."/>
            <person name="Ogas R."/>
            <person name="Tomko P."/>
            <person name="Gavelis G."/>
            <person name="Widhalm J.R."/>
            <person name="Wisecaver J.H."/>
        </authorList>
    </citation>
    <scope>NUCLEOTIDE SEQUENCE</scope>
    <source>
        <strain evidence="2">ECLA1</strain>
    </source>
</reference>
<keyword evidence="3" id="KW-1185">Reference proteome</keyword>
<dbReference type="Proteomes" id="UP001283361">
    <property type="component" value="Unassembled WGS sequence"/>
</dbReference>
<organism evidence="2 3">
    <name type="scientific">Elysia crispata</name>
    <name type="common">lettuce slug</name>
    <dbReference type="NCBI Taxonomy" id="231223"/>
    <lineage>
        <taxon>Eukaryota</taxon>
        <taxon>Metazoa</taxon>
        <taxon>Spiralia</taxon>
        <taxon>Lophotrochozoa</taxon>
        <taxon>Mollusca</taxon>
        <taxon>Gastropoda</taxon>
        <taxon>Heterobranchia</taxon>
        <taxon>Euthyneura</taxon>
        <taxon>Panpulmonata</taxon>
        <taxon>Sacoglossa</taxon>
        <taxon>Placobranchoidea</taxon>
        <taxon>Plakobranchidae</taxon>
        <taxon>Elysia</taxon>
    </lineage>
</organism>
<proteinExistence type="predicted"/>
<dbReference type="AlphaFoldDB" id="A0AAE0YNJ3"/>
<dbReference type="EMBL" id="JAWDGP010005843">
    <property type="protein sequence ID" value="KAK3750864.1"/>
    <property type="molecule type" value="Genomic_DNA"/>
</dbReference>
<name>A0AAE0YNJ3_9GAST</name>
<evidence type="ECO:0000313" key="2">
    <source>
        <dbReference type="EMBL" id="KAK3750864.1"/>
    </source>
</evidence>
<protein>
    <submittedName>
        <fullName evidence="2">Uncharacterized protein</fullName>
    </submittedName>
</protein>
<evidence type="ECO:0000313" key="3">
    <source>
        <dbReference type="Proteomes" id="UP001283361"/>
    </source>
</evidence>
<comment type="caution">
    <text evidence="2">The sequence shown here is derived from an EMBL/GenBank/DDBJ whole genome shotgun (WGS) entry which is preliminary data.</text>
</comment>
<evidence type="ECO:0000256" key="1">
    <source>
        <dbReference type="SAM" id="MobiDB-lite"/>
    </source>
</evidence>